<dbReference type="Pfam" id="PF07722">
    <property type="entry name" value="Peptidase_C26"/>
    <property type="match status" value="1"/>
</dbReference>
<sequence>MPTPLVGISTYLEPARWGVWDLPAALLPAGYHQLVQRSGGVAALLPPDENPHAAAHAVARLDALVVAGGSDIAPHRYGAEPGPHTGTAHPVRDAWESALIEAALDARLPLLGICRGMQLLNVVCGGTLNQHLEGHGGPPGVFSSHLVTPVEGTRLSALLDGPLEVPTYHHQAVDRVGESLTVSAYAQDGTVEALEMSVTRGFVLAVQWHPEAGEDLRVMRGLIDATR</sequence>
<dbReference type="SUPFAM" id="SSF52317">
    <property type="entry name" value="Class I glutamine amidotransferase-like"/>
    <property type="match status" value="1"/>
</dbReference>
<dbReference type="PROSITE" id="PS51273">
    <property type="entry name" value="GATASE_TYPE_1"/>
    <property type="match status" value="1"/>
</dbReference>
<dbReference type="GO" id="GO:0005829">
    <property type="term" value="C:cytosol"/>
    <property type="evidence" value="ECO:0007669"/>
    <property type="project" value="TreeGrafter"/>
</dbReference>
<reference evidence="1" key="1">
    <citation type="submission" date="2021-06" db="EMBL/GenBank/DDBJ databases">
        <title>Sequencing of actinobacteria type strains.</title>
        <authorList>
            <person name="Nguyen G.-S."/>
            <person name="Wentzel A."/>
        </authorList>
    </citation>
    <scope>NUCLEOTIDE SEQUENCE</scope>
    <source>
        <strain evidence="1">P38-E01</strain>
    </source>
</reference>
<dbReference type="GO" id="GO:0033969">
    <property type="term" value="F:gamma-glutamyl-gamma-aminobutyrate hydrolase activity"/>
    <property type="evidence" value="ECO:0007669"/>
    <property type="project" value="TreeGrafter"/>
</dbReference>
<evidence type="ECO:0000313" key="1">
    <source>
        <dbReference type="EMBL" id="MBU7599888.1"/>
    </source>
</evidence>
<dbReference type="InterPro" id="IPR029062">
    <property type="entry name" value="Class_I_gatase-like"/>
</dbReference>
<keyword evidence="2" id="KW-1185">Reference proteome</keyword>
<dbReference type="InterPro" id="IPR044668">
    <property type="entry name" value="PuuD-like"/>
</dbReference>
<protein>
    <submittedName>
        <fullName evidence="1">Gamma-glutamyl-gamma-aminobutyrate hydrolase family protein</fullName>
    </submittedName>
</protein>
<dbReference type="PANTHER" id="PTHR43235:SF1">
    <property type="entry name" value="GLUTAMINE AMIDOTRANSFERASE PB2B2.05-RELATED"/>
    <property type="match status" value="1"/>
</dbReference>
<accession>A0A949JGV0</accession>
<evidence type="ECO:0000313" key="2">
    <source>
        <dbReference type="Proteomes" id="UP000694501"/>
    </source>
</evidence>
<dbReference type="Gene3D" id="3.40.50.880">
    <property type="match status" value="1"/>
</dbReference>
<dbReference type="EMBL" id="JAELVF020000001">
    <property type="protein sequence ID" value="MBU7599888.1"/>
    <property type="molecule type" value="Genomic_DNA"/>
</dbReference>
<keyword evidence="1" id="KW-0378">Hydrolase</keyword>
<dbReference type="CDD" id="cd01745">
    <property type="entry name" value="GATase1_2"/>
    <property type="match status" value="1"/>
</dbReference>
<organism evidence="1 2">
    <name type="scientific">Streptomyces tardus</name>
    <dbReference type="NCBI Taxonomy" id="2780544"/>
    <lineage>
        <taxon>Bacteria</taxon>
        <taxon>Bacillati</taxon>
        <taxon>Actinomycetota</taxon>
        <taxon>Actinomycetes</taxon>
        <taxon>Kitasatosporales</taxon>
        <taxon>Streptomycetaceae</taxon>
        <taxon>Streptomyces</taxon>
    </lineage>
</organism>
<comment type="caution">
    <text evidence="1">The sequence shown here is derived from an EMBL/GenBank/DDBJ whole genome shotgun (WGS) entry which is preliminary data.</text>
</comment>
<dbReference type="AlphaFoldDB" id="A0A949JGV0"/>
<dbReference type="Proteomes" id="UP000694501">
    <property type="component" value="Unassembled WGS sequence"/>
</dbReference>
<dbReference type="PANTHER" id="PTHR43235">
    <property type="entry name" value="GLUTAMINE AMIDOTRANSFERASE PB2B2.05-RELATED"/>
    <property type="match status" value="1"/>
</dbReference>
<gene>
    <name evidence="1" type="ORF">JGS22_020210</name>
</gene>
<proteinExistence type="predicted"/>
<name>A0A949JGV0_9ACTN</name>
<dbReference type="InterPro" id="IPR011697">
    <property type="entry name" value="Peptidase_C26"/>
</dbReference>
<dbReference type="RefSeq" id="WP_211040524.1">
    <property type="nucleotide sequence ID" value="NZ_JAELVF020000001.1"/>
</dbReference>
<dbReference type="GO" id="GO:0006598">
    <property type="term" value="P:polyamine catabolic process"/>
    <property type="evidence" value="ECO:0007669"/>
    <property type="project" value="TreeGrafter"/>
</dbReference>